<dbReference type="HOGENOM" id="CLU_988516_0_0_1"/>
<dbReference type="AlphaFoldDB" id="A0C5B5"/>
<feature type="compositionally biased region" description="Basic residues" evidence="1">
    <location>
        <begin position="1"/>
        <end position="10"/>
    </location>
</feature>
<dbReference type="OrthoDB" id="300189at2759"/>
<evidence type="ECO:0000256" key="1">
    <source>
        <dbReference type="SAM" id="MobiDB-lite"/>
    </source>
</evidence>
<dbReference type="RefSeq" id="XP_001433379.1">
    <property type="nucleotide sequence ID" value="XM_001433342.1"/>
</dbReference>
<gene>
    <name evidence="2" type="ORF">GSPATT00006481001</name>
</gene>
<proteinExistence type="predicted"/>
<accession>A0C5B5</accession>
<evidence type="ECO:0000313" key="3">
    <source>
        <dbReference type="Proteomes" id="UP000000600"/>
    </source>
</evidence>
<protein>
    <recommendedName>
        <fullName evidence="4">Translin-associated factor X-interacting protein 1 N-terminal domain-containing protein</fullName>
    </recommendedName>
</protein>
<name>A0C5B5_PARTE</name>
<keyword evidence="3" id="KW-1185">Reference proteome</keyword>
<dbReference type="KEGG" id="ptm:GSPATT00006481001"/>
<sequence>MSLKSQRSKSKQTQNQTLDTSYQNKSHSDKRTSRFLASLELNNENSNSNSKQDNPEKAFFILLDACSELVQLHNDSHKQEIDQAIKQNQTFEQVAILVHSKLQLLKRDYVTSEYQLIQLKESIISKQQQQTQQNSFDLYQKLHDQNQRWKQLYFQEARQLIEVTKQQKQFTIELQQQLEYINILELKQETLEQKYLELFELIHNSNQNQNIDIKKYCNALQQVLNDKTELLSVQLQNSRKQCIDLSKRLQDEIMKVQAAQELRIVDMQYIMSLENSIDQNSQ</sequence>
<feature type="region of interest" description="Disordered" evidence="1">
    <location>
        <begin position="1"/>
        <end position="35"/>
    </location>
</feature>
<evidence type="ECO:0008006" key="4">
    <source>
        <dbReference type="Google" id="ProtNLM"/>
    </source>
</evidence>
<dbReference type="GeneID" id="5019164"/>
<dbReference type="EMBL" id="CT868041">
    <property type="protein sequence ID" value="CAK65982.1"/>
    <property type="molecule type" value="Genomic_DNA"/>
</dbReference>
<reference evidence="2 3" key="1">
    <citation type="journal article" date="2006" name="Nature">
        <title>Global trends of whole-genome duplications revealed by the ciliate Paramecium tetraurelia.</title>
        <authorList>
            <consortium name="Genoscope"/>
            <person name="Aury J.-M."/>
            <person name="Jaillon O."/>
            <person name="Duret L."/>
            <person name="Noel B."/>
            <person name="Jubin C."/>
            <person name="Porcel B.M."/>
            <person name="Segurens B."/>
            <person name="Daubin V."/>
            <person name="Anthouard V."/>
            <person name="Aiach N."/>
            <person name="Arnaiz O."/>
            <person name="Billaut A."/>
            <person name="Beisson J."/>
            <person name="Blanc I."/>
            <person name="Bouhouche K."/>
            <person name="Camara F."/>
            <person name="Duharcourt S."/>
            <person name="Guigo R."/>
            <person name="Gogendeau D."/>
            <person name="Katinka M."/>
            <person name="Keller A.-M."/>
            <person name="Kissmehl R."/>
            <person name="Klotz C."/>
            <person name="Koll F."/>
            <person name="Le Moue A."/>
            <person name="Lepere C."/>
            <person name="Malinsky S."/>
            <person name="Nowacki M."/>
            <person name="Nowak J.K."/>
            <person name="Plattner H."/>
            <person name="Poulain J."/>
            <person name="Ruiz F."/>
            <person name="Serrano V."/>
            <person name="Zagulski M."/>
            <person name="Dessen P."/>
            <person name="Betermier M."/>
            <person name="Weissenbach J."/>
            <person name="Scarpelli C."/>
            <person name="Schachter V."/>
            <person name="Sperling L."/>
            <person name="Meyer E."/>
            <person name="Cohen J."/>
            <person name="Wincker P."/>
        </authorList>
    </citation>
    <scope>NUCLEOTIDE SEQUENCE [LARGE SCALE GENOMIC DNA]</scope>
    <source>
        <strain evidence="2 3">Stock d4-2</strain>
    </source>
</reference>
<organism evidence="2 3">
    <name type="scientific">Paramecium tetraurelia</name>
    <dbReference type="NCBI Taxonomy" id="5888"/>
    <lineage>
        <taxon>Eukaryota</taxon>
        <taxon>Sar</taxon>
        <taxon>Alveolata</taxon>
        <taxon>Ciliophora</taxon>
        <taxon>Intramacronucleata</taxon>
        <taxon>Oligohymenophorea</taxon>
        <taxon>Peniculida</taxon>
        <taxon>Parameciidae</taxon>
        <taxon>Paramecium</taxon>
    </lineage>
</organism>
<dbReference type="InParanoid" id="A0C5B5"/>
<dbReference type="Proteomes" id="UP000000600">
    <property type="component" value="Unassembled WGS sequence"/>
</dbReference>
<feature type="compositionally biased region" description="Polar residues" evidence="1">
    <location>
        <begin position="11"/>
        <end position="25"/>
    </location>
</feature>
<evidence type="ECO:0000313" key="2">
    <source>
        <dbReference type="EMBL" id="CAK65982.1"/>
    </source>
</evidence>
<dbReference type="OMA" id="YVTSEYQ"/>